<protein>
    <submittedName>
        <fullName evidence="2">Uncharacterized protein</fullName>
    </submittedName>
</protein>
<keyword evidence="1" id="KW-0812">Transmembrane</keyword>
<reference evidence="2 3" key="1">
    <citation type="submission" date="2024-01" db="EMBL/GenBank/DDBJ databases">
        <title>A draft genome for a cacao thread blight-causing isolate of Paramarasmius palmivorus.</title>
        <authorList>
            <person name="Baruah I.K."/>
            <person name="Bukari Y."/>
            <person name="Amoako-Attah I."/>
            <person name="Meinhardt L.W."/>
            <person name="Bailey B.A."/>
            <person name="Cohen S.P."/>
        </authorList>
    </citation>
    <scope>NUCLEOTIDE SEQUENCE [LARGE SCALE GENOMIC DNA]</scope>
    <source>
        <strain evidence="2 3">GH-12</strain>
    </source>
</reference>
<accession>A0AAW0CNU0</accession>
<keyword evidence="1" id="KW-0472">Membrane</keyword>
<name>A0AAW0CNU0_9AGAR</name>
<feature type="transmembrane region" description="Helical" evidence="1">
    <location>
        <begin position="20"/>
        <end position="40"/>
    </location>
</feature>
<evidence type="ECO:0000313" key="3">
    <source>
        <dbReference type="Proteomes" id="UP001383192"/>
    </source>
</evidence>
<keyword evidence="3" id="KW-1185">Reference proteome</keyword>
<dbReference type="EMBL" id="JAYKXP010000033">
    <property type="protein sequence ID" value="KAK7041582.1"/>
    <property type="molecule type" value="Genomic_DNA"/>
</dbReference>
<dbReference type="Proteomes" id="UP001383192">
    <property type="component" value="Unassembled WGS sequence"/>
</dbReference>
<evidence type="ECO:0000313" key="2">
    <source>
        <dbReference type="EMBL" id="KAK7041582.1"/>
    </source>
</evidence>
<sequence>MFPESTQASITAVSTLQKACAIAISIAVLFVASAVTVYKWRFPVTTIEGLEEECKAIQDTITGVWGQDLLGESEAQFKQVWRSQREEIENIKINAIGQPDSRTHLIEFMRFRWDQLYAIDASYTALRMLSASINLKIETEKKRRQYFCPADSYSSGVDSPNSESLLAQVVKAPAE</sequence>
<keyword evidence="1" id="KW-1133">Transmembrane helix</keyword>
<proteinExistence type="predicted"/>
<dbReference type="AlphaFoldDB" id="A0AAW0CNU0"/>
<organism evidence="2 3">
    <name type="scientific">Paramarasmius palmivorus</name>
    <dbReference type="NCBI Taxonomy" id="297713"/>
    <lineage>
        <taxon>Eukaryota</taxon>
        <taxon>Fungi</taxon>
        <taxon>Dikarya</taxon>
        <taxon>Basidiomycota</taxon>
        <taxon>Agaricomycotina</taxon>
        <taxon>Agaricomycetes</taxon>
        <taxon>Agaricomycetidae</taxon>
        <taxon>Agaricales</taxon>
        <taxon>Marasmiineae</taxon>
        <taxon>Marasmiaceae</taxon>
        <taxon>Paramarasmius</taxon>
    </lineage>
</organism>
<comment type="caution">
    <text evidence="2">The sequence shown here is derived from an EMBL/GenBank/DDBJ whole genome shotgun (WGS) entry which is preliminary data.</text>
</comment>
<gene>
    <name evidence="2" type="ORF">VNI00_009169</name>
</gene>
<evidence type="ECO:0000256" key="1">
    <source>
        <dbReference type="SAM" id="Phobius"/>
    </source>
</evidence>